<keyword evidence="4" id="KW-0862">Zinc</keyword>
<accession>A0A2X4YW86</accession>
<dbReference type="PANTHER" id="PTHR46233:SF3">
    <property type="entry name" value="HYDROXYACYLGLUTATHIONE HYDROLASE GLOC"/>
    <property type="match status" value="1"/>
</dbReference>
<dbReference type="CDD" id="cd06262">
    <property type="entry name" value="metallo-hydrolase-like_MBL-fold"/>
    <property type="match status" value="1"/>
</dbReference>
<reference evidence="6 7" key="1">
    <citation type="submission" date="2018-06" db="EMBL/GenBank/DDBJ databases">
        <authorList>
            <consortium name="Pathogen Informatics"/>
            <person name="Doyle S."/>
        </authorList>
    </citation>
    <scope>NUCLEOTIDE SEQUENCE [LARGE SCALE GENOMIC DNA]</scope>
    <source>
        <strain evidence="6 7">NCTC4824</strain>
    </source>
</reference>
<comment type="cofactor">
    <cofactor evidence="1">
        <name>Zn(2+)</name>
        <dbReference type="ChEBI" id="CHEBI:29105"/>
    </cofactor>
</comment>
<keyword evidence="7" id="KW-1185">Reference proteome</keyword>
<evidence type="ECO:0000256" key="1">
    <source>
        <dbReference type="ARBA" id="ARBA00001947"/>
    </source>
</evidence>
<dbReference type="Pfam" id="PF00753">
    <property type="entry name" value="Lactamase_B"/>
    <property type="match status" value="1"/>
</dbReference>
<dbReference type="GO" id="GO:0046872">
    <property type="term" value="F:metal ion binding"/>
    <property type="evidence" value="ECO:0007669"/>
    <property type="project" value="UniProtKB-KW"/>
</dbReference>
<evidence type="ECO:0000256" key="4">
    <source>
        <dbReference type="ARBA" id="ARBA00022833"/>
    </source>
</evidence>
<dbReference type="Gene3D" id="3.60.15.10">
    <property type="entry name" value="Ribonuclease Z/Hydroxyacylglutathione hydrolase-like"/>
    <property type="match status" value="1"/>
</dbReference>
<evidence type="ECO:0000259" key="5">
    <source>
        <dbReference type="SMART" id="SM00849"/>
    </source>
</evidence>
<evidence type="ECO:0000256" key="3">
    <source>
        <dbReference type="ARBA" id="ARBA00022801"/>
    </source>
</evidence>
<protein>
    <submittedName>
        <fullName evidence="6">Beta-lactamase domain-containing protein</fullName>
    </submittedName>
</protein>
<dbReference type="AlphaFoldDB" id="A0A2X4YW86"/>
<name>A0A2X4YW86_LEDLE</name>
<dbReference type="SMART" id="SM00849">
    <property type="entry name" value="Lactamase_B"/>
    <property type="match status" value="1"/>
</dbReference>
<feature type="domain" description="Metallo-beta-lactamase" evidence="5">
    <location>
        <begin position="12"/>
        <end position="192"/>
    </location>
</feature>
<keyword evidence="2" id="KW-0479">Metal-binding</keyword>
<dbReference type="InterPro" id="IPR036866">
    <property type="entry name" value="RibonucZ/Hydroxyglut_hydro"/>
</dbReference>
<dbReference type="STRING" id="1348624.GCA_001591545_00801"/>
<sequence>MNWKQIPLGAYQTNCYILYNADKQCIIFDPGSEGDALNTFISQEEYKPLAIVLTHAHFDHIGAVDIVRDKWNIPVYIHELEKDWLANPSLNGSGRFPVGDLIKARDADKLLSNEKDLQIGPFSFKLLHTPGHSPGSLSFYVNDMNIVFAGDTLFSGSIGRTDLTEGSHEQLILSIKNKLLTLPEATAVLPGHGPATTVERERSSNPFL</sequence>
<keyword evidence="3" id="KW-0378">Hydrolase</keyword>
<proteinExistence type="predicted"/>
<dbReference type="InterPro" id="IPR051453">
    <property type="entry name" value="MBL_Glyoxalase_II"/>
</dbReference>
<gene>
    <name evidence="6" type="ORF">NCTC4824_01722</name>
</gene>
<dbReference type="InterPro" id="IPR001279">
    <property type="entry name" value="Metallo-B-lactamas"/>
</dbReference>
<dbReference type="KEGG" id="blen:NCTC4824_01722"/>
<dbReference type="SUPFAM" id="SSF56281">
    <property type="entry name" value="Metallo-hydrolase/oxidoreductase"/>
    <property type="match status" value="1"/>
</dbReference>
<dbReference type="EMBL" id="LS483476">
    <property type="protein sequence ID" value="SQI56075.1"/>
    <property type="molecule type" value="Genomic_DNA"/>
</dbReference>
<dbReference type="PANTHER" id="PTHR46233">
    <property type="entry name" value="HYDROXYACYLGLUTATHIONE HYDROLASE GLOC"/>
    <property type="match status" value="1"/>
</dbReference>
<organism evidence="6 7">
    <name type="scientific">Lederbergia lenta</name>
    <name type="common">Bacillus lentus</name>
    <dbReference type="NCBI Taxonomy" id="1467"/>
    <lineage>
        <taxon>Bacteria</taxon>
        <taxon>Bacillati</taxon>
        <taxon>Bacillota</taxon>
        <taxon>Bacilli</taxon>
        <taxon>Bacillales</taxon>
        <taxon>Bacillaceae</taxon>
        <taxon>Lederbergia</taxon>
    </lineage>
</organism>
<evidence type="ECO:0000256" key="2">
    <source>
        <dbReference type="ARBA" id="ARBA00022723"/>
    </source>
</evidence>
<dbReference type="GO" id="GO:0016787">
    <property type="term" value="F:hydrolase activity"/>
    <property type="evidence" value="ECO:0007669"/>
    <property type="project" value="UniProtKB-KW"/>
</dbReference>
<dbReference type="RefSeq" id="WP_066137449.1">
    <property type="nucleotide sequence ID" value="NZ_CBCSGM010000001.1"/>
</dbReference>
<evidence type="ECO:0000313" key="6">
    <source>
        <dbReference type="EMBL" id="SQI56075.1"/>
    </source>
</evidence>
<dbReference type="Proteomes" id="UP000249134">
    <property type="component" value="Chromosome 1"/>
</dbReference>
<evidence type="ECO:0000313" key="7">
    <source>
        <dbReference type="Proteomes" id="UP000249134"/>
    </source>
</evidence>